<feature type="chain" id="PRO_5039200528" evidence="2">
    <location>
        <begin position="27"/>
        <end position="99"/>
    </location>
</feature>
<organism evidence="3 4">
    <name type="scientific">[Clostridium] citroniae WAL-19142</name>
    <dbReference type="NCBI Taxonomy" id="742734"/>
    <lineage>
        <taxon>Bacteria</taxon>
        <taxon>Bacillati</taxon>
        <taxon>Bacillota</taxon>
        <taxon>Clostridia</taxon>
        <taxon>Lachnospirales</taxon>
        <taxon>Lachnospiraceae</taxon>
        <taxon>Enterocloster</taxon>
    </lineage>
</organism>
<dbReference type="GeneID" id="93166643"/>
<sequence>MKKGHKAMFLAFVLLLTTLCACGQQAEQAGQSEGSSGEPTKGFVTREPEKPSSKQSKEIAVTELYNEEGEGDCGDGFSYKTSYEKSSINQQKIPFLYRW</sequence>
<proteinExistence type="predicted"/>
<dbReference type="Proteomes" id="UP000037392">
    <property type="component" value="Unassembled WGS sequence"/>
</dbReference>
<dbReference type="RefSeq" id="WP_045091634.1">
    <property type="nucleotide sequence ID" value="NZ_KQ235889.1"/>
</dbReference>
<feature type="compositionally biased region" description="Low complexity" evidence="1">
    <location>
        <begin position="27"/>
        <end position="38"/>
    </location>
</feature>
<reference evidence="3 4" key="1">
    <citation type="submission" date="2011-04" db="EMBL/GenBank/DDBJ databases">
        <title>The Genome Sequence of Clostridium citroniae WAL-19142.</title>
        <authorList>
            <consortium name="The Broad Institute Genome Sequencing Platform"/>
            <person name="Earl A."/>
            <person name="Ward D."/>
            <person name="Feldgarden M."/>
            <person name="Gevers D."/>
            <person name="Warren Y.A."/>
            <person name="Tyrrell K.L."/>
            <person name="Citron D.M."/>
            <person name="Goldstein E.J."/>
            <person name="Daigneault M."/>
            <person name="Allen-Vercoe E."/>
            <person name="Young S.K."/>
            <person name="Zeng Q."/>
            <person name="Gargeya S."/>
            <person name="Fitzgerald M."/>
            <person name="Haas B."/>
            <person name="Abouelleil A."/>
            <person name="Alvarado L."/>
            <person name="Arachchi H.M."/>
            <person name="Berlin A."/>
            <person name="Brown A."/>
            <person name="Chapman S.B."/>
            <person name="Chen Z."/>
            <person name="Dunbar C."/>
            <person name="Freedman E."/>
            <person name="Gearin G."/>
            <person name="Gellesch M."/>
            <person name="Goldberg J."/>
            <person name="Griggs A."/>
            <person name="Gujja S."/>
            <person name="Heilman E.R."/>
            <person name="Heiman D."/>
            <person name="Howarth C."/>
            <person name="Larson L."/>
            <person name="Lui A."/>
            <person name="MacDonald P.J."/>
            <person name="Mehta T."/>
            <person name="Montmayeur A."/>
            <person name="Murphy C."/>
            <person name="Neiman D."/>
            <person name="Pearson M."/>
            <person name="Priest M."/>
            <person name="Roberts A."/>
            <person name="Saif S."/>
            <person name="Shea T."/>
            <person name="Shenoy N."/>
            <person name="Sisk P."/>
            <person name="Stolte C."/>
            <person name="Sykes S."/>
            <person name="White J."/>
            <person name="Yandava C."/>
            <person name="Wortman J."/>
            <person name="Nusbaum C."/>
            <person name="Birren B."/>
        </authorList>
    </citation>
    <scope>NUCLEOTIDE SEQUENCE [LARGE SCALE GENOMIC DNA]</scope>
    <source>
        <strain evidence="3 4">WAL-19142</strain>
    </source>
</reference>
<evidence type="ECO:0000256" key="1">
    <source>
        <dbReference type="SAM" id="MobiDB-lite"/>
    </source>
</evidence>
<feature type="compositionally biased region" description="Basic and acidic residues" evidence="1">
    <location>
        <begin position="44"/>
        <end position="57"/>
    </location>
</feature>
<dbReference type="PROSITE" id="PS51257">
    <property type="entry name" value="PROKAR_LIPOPROTEIN"/>
    <property type="match status" value="1"/>
</dbReference>
<gene>
    <name evidence="3" type="ORF">HMPREF9470_05610</name>
</gene>
<evidence type="ECO:0000256" key="2">
    <source>
        <dbReference type="SAM" id="SignalP"/>
    </source>
</evidence>
<evidence type="ECO:0000313" key="4">
    <source>
        <dbReference type="Proteomes" id="UP000037392"/>
    </source>
</evidence>
<dbReference type="PATRIC" id="fig|742734.4.peg.6009"/>
<accession>A0A0J9BCH3</accession>
<keyword evidence="2" id="KW-0732">Signal</keyword>
<feature type="signal peptide" evidence="2">
    <location>
        <begin position="1"/>
        <end position="26"/>
    </location>
</feature>
<evidence type="ECO:0000313" key="3">
    <source>
        <dbReference type="EMBL" id="KMW10097.1"/>
    </source>
</evidence>
<dbReference type="AlphaFoldDB" id="A0A0J9BCH3"/>
<protein>
    <submittedName>
        <fullName evidence="3">Uncharacterized protein</fullName>
    </submittedName>
</protein>
<dbReference type="EMBL" id="ADLK01000061">
    <property type="protein sequence ID" value="KMW10097.1"/>
    <property type="molecule type" value="Genomic_DNA"/>
</dbReference>
<comment type="caution">
    <text evidence="3">The sequence shown here is derived from an EMBL/GenBank/DDBJ whole genome shotgun (WGS) entry which is preliminary data.</text>
</comment>
<name>A0A0J9BCH3_9FIRM</name>
<feature type="region of interest" description="Disordered" evidence="1">
    <location>
        <begin position="27"/>
        <end position="58"/>
    </location>
</feature>